<dbReference type="InterPro" id="IPR001680">
    <property type="entry name" value="WD40_rpt"/>
</dbReference>
<dbReference type="InterPro" id="IPR043519">
    <property type="entry name" value="NT_sf"/>
</dbReference>
<proteinExistence type="predicted"/>
<evidence type="ECO:0000313" key="4">
    <source>
        <dbReference type="Proteomes" id="UP000054408"/>
    </source>
</evidence>
<dbReference type="RefSeq" id="XP_013762059.1">
    <property type="nucleotide sequence ID" value="XM_013906605.1"/>
</dbReference>
<gene>
    <name evidence="3" type="ORF">AMSG_00880</name>
</gene>
<evidence type="ECO:0000313" key="3">
    <source>
        <dbReference type="EMBL" id="KNC52053.1"/>
    </source>
</evidence>
<accession>A0A0L0DL04</accession>
<feature type="domain" description="Protein-PII uridylyltransferase N-terminal" evidence="2">
    <location>
        <begin position="187"/>
        <end position="284"/>
    </location>
</feature>
<name>A0A0L0DL04_THETB</name>
<sequence length="1501" mass="159111">MQSDKPCPSSDDISNAVNCLRSAVSAGEVAPADVTSLMPLLLAYDKRRSPTPPWALSINLCIDVLVSARNAPPHQLIAFLAELFVDAGELMTAALLYASLPLVALSASTADLASPMNMLGLGEDGLRETFDRLVIIASTVARVYGPDDPAVGDLVHTANVLGRASLQQLPPVESASLAMGCVADTLQRMLARVKAEAAERAEPLSPRLTALFHHVIHLLVLPLLPTPPLEYALLGLGSMARSELSASSDIDCMVLVASKPTADEASWLNIFATLIELCMVAFGETQAHIGPYAVLSRPAGFHLDEALLSPRHMQLTVTQAIERQRAELRRLATEPNADIDPIAGALRNACFVAGSRTLYGDYIDRLAELFASPSQELGLYSLSRNCSKTHGVFAPQTSTGAFSGTAHLKPLILRPISLLADGCMLALAPHDAARILFTVDRLDCLSGPTLEAFPPPVARALAVIFEQAMALRDAYAPSFATMQALAHDAAQLLGPIAAGIDALCTSQLPPRMAAKDALGNPLLHEEALLRLALDSFSAVRVSPAVRDDPEFEGQRAAVASGLGDGACFAGIEPQSVRLLSPEAVAALDATPAAVFALPRASIFWRNAQLEAVLEPAVSPLATRTYHAIHALGALALGPPTGRISDIAFAGSSPAATSVYIVIRGQLQEYRLRLRRASAVPLTEALTATSSTVLERVTNLPHVAHAVLLSLFAGLAHCGPDAYEIDESGLLYVGGPEPAPFNSSASLASILLASRAVLESTVPQAVHARLAALAPRAVVEAWMSAACRDNDDLVRPAYLSVLLNRLYAAKTVAASRDVGTLALGDLAGAIDARLVDRYRARIASERGHTPLKVFRKVAKSLSEPTTPSVSASTASLAQIWSSMTSTSSAQADDETDTPDARLRALAALKVDAWIETFLEHFPWASAQLEVQVSLLNVLPQLRLRRLVLSGCTAVTSTRLSTIMAASRGSLVDLDVSGCTALDSLLWMTSKRRNWALARVNLAGCTLLGGGDVAALEAAAPHLAWLQLSSDMDLCGTYYEVTAGSPSLVRQAVRPQIRIALDALVRPEPTPRFVTASTLAICRADFSKAGLHDEFGVALARVLLDKRAPHVTDVSVAGNELTAVGVLALVNAFASADDQSRLVSVTVADNAFDVDGDADLRMLLLRMSSSLRMSGRVLDYGVQPASRAVFFGDSGMDVSMVADAAINPSGDRLAWLAHPGVWVATIREDDDGYGIQIPIWTRVVCRDVCAVEWLSDDVLVLGTSGGAVGTARLDGHDPAFGCIHAGDAVTSMAVLPGERVLVGRASGVLHEVELSEVAYEAESLVLHSSPIHALAILPDSRVATASFDGVVGLWLRAGAGWVLLDHWRAPTGSEIGPMVATAAGELLVALAHPTQLLAVAFEGSKPAARVVWEVDDGAEGLCVVTHLTPWAGRCVSRDGLTRVVELDDETTNVRRAPGLLCPVRSAVRWYWLVWDCDVFGVVADGSLPRPHRQFDLCELQRSV</sequence>
<dbReference type="InterPro" id="IPR005105">
    <property type="entry name" value="GlnD_Uridyltrans_N"/>
</dbReference>
<dbReference type="Pfam" id="PF03445">
    <property type="entry name" value="DUF294"/>
    <property type="match status" value="1"/>
</dbReference>
<dbReference type="EMBL" id="GL349436">
    <property type="protein sequence ID" value="KNC52053.1"/>
    <property type="molecule type" value="Genomic_DNA"/>
</dbReference>
<dbReference type="Proteomes" id="UP000054408">
    <property type="component" value="Unassembled WGS sequence"/>
</dbReference>
<dbReference type="Gene3D" id="2.130.10.10">
    <property type="entry name" value="YVTN repeat-like/Quinoprotein amine dehydrogenase"/>
    <property type="match status" value="1"/>
</dbReference>
<dbReference type="InterPro" id="IPR015943">
    <property type="entry name" value="WD40/YVTN_repeat-like_dom_sf"/>
</dbReference>
<organism evidence="3 4">
    <name type="scientific">Thecamonas trahens ATCC 50062</name>
    <dbReference type="NCBI Taxonomy" id="461836"/>
    <lineage>
        <taxon>Eukaryota</taxon>
        <taxon>Apusozoa</taxon>
        <taxon>Apusomonadida</taxon>
        <taxon>Apusomonadidae</taxon>
        <taxon>Thecamonas</taxon>
    </lineage>
</organism>
<evidence type="ECO:0000256" key="1">
    <source>
        <dbReference type="PROSITE-ProRule" id="PRU00221"/>
    </source>
</evidence>
<keyword evidence="4" id="KW-1185">Reference proteome</keyword>
<dbReference type="SUPFAM" id="SSF50978">
    <property type="entry name" value="WD40 repeat-like"/>
    <property type="match status" value="1"/>
</dbReference>
<evidence type="ECO:0000259" key="2">
    <source>
        <dbReference type="Pfam" id="PF03445"/>
    </source>
</evidence>
<reference evidence="3 4" key="1">
    <citation type="submission" date="2010-05" db="EMBL/GenBank/DDBJ databases">
        <title>The Genome Sequence of Thecamonas trahens ATCC 50062.</title>
        <authorList>
            <consortium name="The Broad Institute Genome Sequencing Platform"/>
            <person name="Russ C."/>
            <person name="Cuomo C."/>
            <person name="Shea T."/>
            <person name="Young S.K."/>
            <person name="Zeng Q."/>
            <person name="Koehrsen M."/>
            <person name="Haas B."/>
            <person name="Borodovsky M."/>
            <person name="Guigo R."/>
            <person name="Alvarado L."/>
            <person name="Berlin A."/>
            <person name="Bochicchio J."/>
            <person name="Borenstein D."/>
            <person name="Chapman S."/>
            <person name="Chen Z."/>
            <person name="Freedman E."/>
            <person name="Gellesch M."/>
            <person name="Goldberg J."/>
            <person name="Griggs A."/>
            <person name="Gujja S."/>
            <person name="Heilman E."/>
            <person name="Heiman D."/>
            <person name="Hepburn T."/>
            <person name="Howarth C."/>
            <person name="Jen D."/>
            <person name="Larson L."/>
            <person name="Mehta T."/>
            <person name="Park D."/>
            <person name="Pearson M."/>
            <person name="Roberts A."/>
            <person name="Saif S."/>
            <person name="Shenoy N."/>
            <person name="Sisk P."/>
            <person name="Stolte C."/>
            <person name="Sykes S."/>
            <person name="Thomson T."/>
            <person name="Walk T."/>
            <person name="White J."/>
            <person name="Yandava C."/>
            <person name="Burger G."/>
            <person name="Gray M.W."/>
            <person name="Holland P.W.H."/>
            <person name="King N."/>
            <person name="Lang F.B.F."/>
            <person name="Roger A.J."/>
            <person name="Ruiz-Trillo I."/>
            <person name="Lander E."/>
            <person name="Nusbaum C."/>
        </authorList>
    </citation>
    <scope>NUCLEOTIDE SEQUENCE [LARGE SCALE GENOMIC DNA]</scope>
    <source>
        <strain evidence="3 4">ATCC 50062</strain>
    </source>
</reference>
<dbReference type="GeneID" id="25560657"/>
<dbReference type="InterPro" id="IPR036322">
    <property type="entry name" value="WD40_repeat_dom_sf"/>
</dbReference>
<dbReference type="SUPFAM" id="SSF81301">
    <property type="entry name" value="Nucleotidyltransferase"/>
    <property type="match status" value="1"/>
</dbReference>
<feature type="repeat" description="WD" evidence="1">
    <location>
        <begin position="1322"/>
        <end position="1352"/>
    </location>
</feature>
<dbReference type="Gene3D" id="3.80.10.10">
    <property type="entry name" value="Ribonuclease Inhibitor"/>
    <property type="match status" value="1"/>
</dbReference>
<protein>
    <recommendedName>
        <fullName evidence="2">Protein-PII uridylyltransferase N-terminal domain-containing protein</fullName>
    </recommendedName>
</protein>
<dbReference type="InterPro" id="IPR032675">
    <property type="entry name" value="LRR_dom_sf"/>
</dbReference>
<keyword evidence="1" id="KW-0853">WD repeat</keyword>
<dbReference type="SUPFAM" id="SSF52047">
    <property type="entry name" value="RNI-like"/>
    <property type="match status" value="1"/>
</dbReference>
<dbReference type="PROSITE" id="PS50082">
    <property type="entry name" value="WD_REPEATS_2"/>
    <property type="match status" value="1"/>
</dbReference>
<dbReference type="GO" id="GO:0008773">
    <property type="term" value="F:[protein-PII] uridylyltransferase activity"/>
    <property type="evidence" value="ECO:0007669"/>
    <property type="project" value="InterPro"/>
</dbReference>